<feature type="domain" description="DUF7146" evidence="2">
    <location>
        <begin position="80"/>
        <end position="170"/>
    </location>
</feature>
<evidence type="ECO:0000313" key="3">
    <source>
        <dbReference type="EMBL" id="GGB63480.1"/>
    </source>
</evidence>
<accession>A0A916TNR0</accession>
<evidence type="ECO:0000259" key="1">
    <source>
        <dbReference type="Pfam" id="PF13362"/>
    </source>
</evidence>
<dbReference type="Proteomes" id="UP000605148">
    <property type="component" value="Unassembled WGS sequence"/>
</dbReference>
<evidence type="ECO:0000313" key="4">
    <source>
        <dbReference type="Proteomes" id="UP000605148"/>
    </source>
</evidence>
<evidence type="ECO:0008006" key="5">
    <source>
        <dbReference type="Google" id="ProtNLM"/>
    </source>
</evidence>
<dbReference type="Pfam" id="PF13362">
    <property type="entry name" value="Toprim_3"/>
    <property type="match status" value="1"/>
</dbReference>
<dbReference type="EMBL" id="BMFA01000020">
    <property type="protein sequence ID" value="GGB63480.1"/>
    <property type="molecule type" value="Genomic_DNA"/>
</dbReference>
<dbReference type="InterPro" id="IPR034154">
    <property type="entry name" value="TOPRIM_DnaG/twinkle"/>
</dbReference>
<reference evidence="3" key="2">
    <citation type="submission" date="2020-09" db="EMBL/GenBank/DDBJ databases">
        <authorList>
            <person name="Sun Q."/>
            <person name="Zhou Y."/>
        </authorList>
    </citation>
    <scope>NUCLEOTIDE SEQUENCE</scope>
    <source>
        <strain evidence="3">CGMCC 1.12426</strain>
    </source>
</reference>
<dbReference type="InterPro" id="IPR055570">
    <property type="entry name" value="DUF7146"/>
</dbReference>
<comment type="caution">
    <text evidence="3">The sequence shown here is derived from an EMBL/GenBank/DDBJ whole genome shotgun (WGS) entry which is preliminary data.</text>
</comment>
<dbReference type="AlphaFoldDB" id="A0A916TNR0"/>
<dbReference type="Pfam" id="PF23639">
    <property type="entry name" value="DUF7146"/>
    <property type="match status" value="1"/>
</dbReference>
<gene>
    <name evidence="3" type="ORF">GCM10011316_39180</name>
</gene>
<proteinExistence type="predicted"/>
<feature type="domain" description="Toprim" evidence="1">
    <location>
        <begin position="183"/>
        <end position="267"/>
    </location>
</feature>
<organism evidence="3 4">
    <name type="scientific">Roseibium aquae</name>
    <dbReference type="NCBI Taxonomy" id="1323746"/>
    <lineage>
        <taxon>Bacteria</taxon>
        <taxon>Pseudomonadati</taxon>
        <taxon>Pseudomonadota</taxon>
        <taxon>Alphaproteobacteria</taxon>
        <taxon>Hyphomicrobiales</taxon>
        <taxon>Stappiaceae</taxon>
        <taxon>Roseibium</taxon>
    </lineage>
</organism>
<evidence type="ECO:0000259" key="2">
    <source>
        <dbReference type="Pfam" id="PF23639"/>
    </source>
</evidence>
<keyword evidence="4" id="KW-1185">Reference proteome</keyword>
<dbReference type="CDD" id="cd01029">
    <property type="entry name" value="TOPRIM_primases"/>
    <property type="match status" value="1"/>
</dbReference>
<sequence length="270" mass="29036">MSDLRALARKLGGDVAGRGVVMPGPGHSSSDRSLFITFNGDDFTVHSFAGDDWRECKDHVRQILGGSVYVPPASTPTGQDNRDFAQRIWNEARSANGTQVEAYLTGRGLEVVPEASSLRFHPACPFKGERVPAMLAAIVNAKTGKFQGLHRTRLHPKDKAMLGTAKGGAVKLTQDEDVTHGLHICEGIETGLALIAMGFRPMWACLSAGGIKSLPVLPGVEYLTIFSDNDPNETGQKAAHECARRWRDAGCEVVVKQPSILGTDFADEVA</sequence>
<protein>
    <recommendedName>
        <fullName evidence="5">Toprim domain-containing protein</fullName>
    </recommendedName>
</protein>
<reference evidence="3" key="1">
    <citation type="journal article" date="2014" name="Int. J. Syst. Evol. Microbiol.">
        <title>Complete genome sequence of Corynebacterium casei LMG S-19264T (=DSM 44701T), isolated from a smear-ripened cheese.</title>
        <authorList>
            <consortium name="US DOE Joint Genome Institute (JGI-PGF)"/>
            <person name="Walter F."/>
            <person name="Albersmeier A."/>
            <person name="Kalinowski J."/>
            <person name="Ruckert C."/>
        </authorList>
    </citation>
    <scope>NUCLEOTIDE SEQUENCE</scope>
    <source>
        <strain evidence="3">CGMCC 1.12426</strain>
    </source>
</reference>
<name>A0A916TNR0_9HYPH</name>
<dbReference type="OrthoDB" id="9811157at2"/>
<dbReference type="InterPro" id="IPR006171">
    <property type="entry name" value="TOPRIM_dom"/>
</dbReference>